<protein>
    <submittedName>
        <fullName evidence="3">PilT/PilU family type 4a pilus ATPase</fullName>
    </submittedName>
</protein>
<dbReference type="InterPro" id="IPR003593">
    <property type="entry name" value="AAA+_ATPase"/>
</dbReference>
<comment type="similarity">
    <text evidence="1">Belongs to the GSP E family.</text>
</comment>
<evidence type="ECO:0000313" key="3">
    <source>
        <dbReference type="EMBL" id="MTK22055.1"/>
    </source>
</evidence>
<dbReference type="NCBIfam" id="TIGR01420">
    <property type="entry name" value="pilT_fam"/>
    <property type="match status" value="1"/>
</dbReference>
<dbReference type="SUPFAM" id="SSF52540">
    <property type="entry name" value="P-loop containing nucleoside triphosphate hydrolases"/>
    <property type="match status" value="1"/>
</dbReference>
<dbReference type="Pfam" id="PF00437">
    <property type="entry name" value="T2SSE"/>
    <property type="match status" value="1"/>
</dbReference>
<gene>
    <name evidence="3" type="ORF">GMA92_11585</name>
</gene>
<dbReference type="EMBL" id="WMQE01000028">
    <property type="protein sequence ID" value="MTK22055.1"/>
    <property type="molecule type" value="Genomic_DNA"/>
</dbReference>
<dbReference type="InterPro" id="IPR006321">
    <property type="entry name" value="PilT/PilU"/>
</dbReference>
<reference evidence="3 4" key="1">
    <citation type="journal article" date="2019" name="Nat. Med.">
        <title>A library of human gut bacterial isolates paired with longitudinal multiomics data enables mechanistic microbiome research.</title>
        <authorList>
            <person name="Poyet M."/>
            <person name="Groussin M."/>
            <person name="Gibbons S.M."/>
            <person name="Avila-Pacheco J."/>
            <person name="Jiang X."/>
            <person name="Kearney S.M."/>
            <person name="Perrotta A.R."/>
            <person name="Berdy B."/>
            <person name="Zhao S."/>
            <person name="Lieberman T.D."/>
            <person name="Swanson P.K."/>
            <person name="Smith M."/>
            <person name="Roesemann S."/>
            <person name="Alexander J.E."/>
            <person name="Rich S.A."/>
            <person name="Livny J."/>
            <person name="Vlamakis H."/>
            <person name="Clish C."/>
            <person name="Bullock K."/>
            <person name="Deik A."/>
            <person name="Scott J."/>
            <person name="Pierce K.A."/>
            <person name="Xavier R.J."/>
            <person name="Alm E.J."/>
        </authorList>
    </citation>
    <scope>NUCLEOTIDE SEQUENCE [LARGE SCALE GENOMIC DNA]</scope>
    <source>
        <strain evidence="3 4">BIOML-A198</strain>
    </source>
</reference>
<evidence type="ECO:0000259" key="2">
    <source>
        <dbReference type="PROSITE" id="PS00662"/>
    </source>
</evidence>
<evidence type="ECO:0000313" key="4">
    <source>
        <dbReference type="Proteomes" id="UP000487649"/>
    </source>
</evidence>
<dbReference type="GO" id="GO:0005524">
    <property type="term" value="F:ATP binding"/>
    <property type="evidence" value="ECO:0007669"/>
    <property type="project" value="InterPro"/>
</dbReference>
<comment type="caution">
    <text evidence="3">The sequence shown here is derived from an EMBL/GenBank/DDBJ whole genome shotgun (WGS) entry which is preliminary data.</text>
</comment>
<organism evidence="3 4">
    <name type="scientific">Turicibacter sanguinis</name>
    <dbReference type="NCBI Taxonomy" id="154288"/>
    <lineage>
        <taxon>Bacteria</taxon>
        <taxon>Bacillati</taxon>
        <taxon>Bacillota</taxon>
        <taxon>Erysipelotrichia</taxon>
        <taxon>Erysipelotrichales</taxon>
        <taxon>Turicibacteraceae</taxon>
        <taxon>Turicibacter</taxon>
    </lineage>
</organism>
<dbReference type="GO" id="GO:0016887">
    <property type="term" value="F:ATP hydrolysis activity"/>
    <property type="evidence" value="ECO:0007669"/>
    <property type="project" value="InterPro"/>
</dbReference>
<dbReference type="InterPro" id="IPR027417">
    <property type="entry name" value="P-loop_NTPase"/>
</dbReference>
<evidence type="ECO:0000256" key="1">
    <source>
        <dbReference type="ARBA" id="ARBA00006611"/>
    </source>
</evidence>
<name>A0A9X4XG71_9FIRM</name>
<dbReference type="Gene3D" id="3.30.450.90">
    <property type="match status" value="1"/>
</dbReference>
<accession>A0A9X4XG71</accession>
<sequence length="341" mass="38060">MQSINEILTEAITLKASDIHITVGVPVMIRLRGELRPLNDDVLAPSIVTALVHEIIPQDHFESFQENYQLDFSHSIPGVSRFRVNAYYQRGQMALAIRPIPNKIPTFEELELPPILKAFMDKPRGLVLVTGPTGSGKSTTLAAMINYVNQNAHKHIITLEDPIEFQHKHNKCVINQREIGSDVKDFNSALRVALRQNPDIILVGEMRDLETIQIALTAAETGHLVIGTLHTSSAASTIERIIDVFPAEKQTQIRMQLAGSLVGVVAQRLFKRQDSDGRKAVCEIMVNTPAIANLIRQEKVYQIPSVIQTSKEMGMQTMEMAIKEQMMYGVIGMEDAKAYLE</sequence>
<dbReference type="Gene3D" id="3.40.50.300">
    <property type="entry name" value="P-loop containing nucleotide triphosphate hydrolases"/>
    <property type="match status" value="1"/>
</dbReference>
<proteinExistence type="inferred from homology"/>
<dbReference type="AlphaFoldDB" id="A0A9X4XG71"/>
<dbReference type="PANTHER" id="PTHR30486">
    <property type="entry name" value="TWITCHING MOTILITY PROTEIN PILT"/>
    <property type="match status" value="1"/>
</dbReference>
<dbReference type="PROSITE" id="PS00662">
    <property type="entry name" value="T2SP_E"/>
    <property type="match status" value="1"/>
</dbReference>
<dbReference type="CDD" id="cd01131">
    <property type="entry name" value="PilT"/>
    <property type="match status" value="1"/>
</dbReference>
<dbReference type="InterPro" id="IPR050921">
    <property type="entry name" value="T4SS_GSP_E_ATPase"/>
</dbReference>
<feature type="domain" description="Bacterial type II secretion system protein E" evidence="2">
    <location>
        <begin position="194"/>
        <end position="208"/>
    </location>
</feature>
<dbReference type="InterPro" id="IPR001482">
    <property type="entry name" value="T2SS/T4SS_dom"/>
</dbReference>
<dbReference type="Proteomes" id="UP000487649">
    <property type="component" value="Unassembled WGS sequence"/>
</dbReference>
<dbReference type="SMART" id="SM00382">
    <property type="entry name" value="AAA"/>
    <property type="match status" value="1"/>
</dbReference>